<reference evidence="1 2" key="1">
    <citation type="submission" date="2014-04" db="EMBL/GenBank/DDBJ databases">
        <authorList>
            <consortium name="DOE Joint Genome Institute"/>
            <person name="Kuo A."/>
            <person name="Kohler A."/>
            <person name="Costa M.D."/>
            <person name="Nagy L.G."/>
            <person name="Floudas D."/>
            <person name="Copeland A."/>
            <person name="Barry K.W."/>
            <person name="Cichocki N."/>
            <person name="Veneault-Fourrey C."/>
            <person name="LaButti K."/>
            <person name="Lindquist E.A."/>
            <person name="Lipzen A."/>
            <person name="Lundell T."/>
            <person name="Morin E."/>
            <person name="Murat C."/>
            <person name="Sun H."/>
            <person name="Tunlid A."/>
            <person name="Henrissat B."/>
            <person name="Grigoriev I.V."/>
            <person name="Hibbett D.S."/>
            <person name="Martin F."/>
            <person name="Nordberg H.P."/>
            <person name="Cantor M.N."/>
            <person name="Hua S.X."/>
        </authorList>
    </citation>
    <scope>NUCLEOTIDE SEQUENCE [LARGE SCALE GENOMIC DNA]</scope>
    <source>
        <strain evidence="1 2">441</strain>
    </source>
</reference>
<protein>
    <submittedName>
        <fullName evidence="1">Unplaced genomic scaffold scaffold_11, whole genome shotgun sequence</fullName>
    </submittedName>
</protein>
<evidence type="ECO:0000313" key="2">
    <source>
        <dbReference type="Proteomes" id="UP000054018"/>
    </source>
</evidence>
<reference evidence="2" key="2">
    <citation type="submission" date="2015-01" db="EMBL/GenBank/DDBJ databases">
        <title>Evolutionary Origins and Diversification of the Mycorrhizal Mutualists.</title>
        <authorList>
            <consortium name="DOE Joint Genome Institute"/>
            <consortium name="Mycorrhizal Genomics Consortium"/>
            <person name="Kohler A."/>
            <person name="Kuo A."/>
            <person name="Nagy L.G."/>
            <person name="Floudas D."/>
            <person name="Copeland A."/>
            <person name="Barry K.W."/>
            <person name="Cichocki N."/>
            <person name="Veneault-Fourrey C."/>
            <person name="LaButti K."/>
            <person name="Lindquist E.A."/>
            <person name="Lipzen A."/>
            <person name="Lundell T."/>
            <person name="Morin E."/>
            <person name="Murat C."/>
            <person name="Riley R."/>
            <person name="Ohm R."/>
            <person name="Sun H."/>
            <person name="Tunlid A."/>
            <person name="Henrissat B."/>
            <person name="Grigoriev I.V."/>
            <person name="Hibbett D.S."/>
            <person name="Martin F."/>
        </authorList>
    </citation>
    <scope>NUCLEOTIDE SEQUENCE [LARGE SCALE GENOMIC DNA]</scope>
    <source>
        <strain evidence="2">441</strain>
    </source>
</reference>
<sequence>MVEEHTKALLGTQNKIHATMTSQPSQFVLAMPRNATSSPEKKNQDISTTLFVEIMVSELACLVWPWIRVIPRTLPNPLTYTDSLAAE</sequence>
<dbReference type="EMBL" id="KN833695">
    <property type="protein sequence ID" value="KIK27591.1"/>
    <property type="molecule type" value="Genomic_DNA"/>
</dbReference>
<dbReference type="AlphaFoldDB" id="A0A0C9ZE71"/>
<organism evidence="1 2">
    <name type="scientific">Pisolithus microcarpus 441</name>
    <dbReference type="NCBI Taxonomy" id="765257"/>
    <lineage>
        <taxon>Eukaryota</taxon>
        <taxon>Fungi</taxon>
        <taxon>Dikarya</taxon>
        <taxon>Basidiomycota</taxon>
        <taxon>Agaricomycotina</taxon>
        <taxon>Agaricomycetes</taxon>
        <taxon>Agaricomycetidae</taxon>
        <taxon>Boletales</taxon>
        <taxon>Sclerodermatineae</taxon>
        <taxon>Pisolithaceae</taxon>
        <taxon>Pisolithus</taxon>
    </lineage>
</organism>
<accession>A0A0C9ZE71</accession>
<evidence type="ECO:0000313" key="1">
    <source>
        <dbReference type="EMBL" id="KIK27591.1"/>
    </source>
</evidence>
<dbReference type="HOGENOM" id="CLU_2484153_0_0_1"/>
<dbReference type="Proteomes" id="UP000054018">
    <property type="component" value="Unassembled WGS sequence"/>
</dbReference>
<name>A0A0C9ZE71_9AGAM</name>
<gene>
    <name evidence="1" type="ORF">PISMIDRAFT_674473</name>
</gene>
<proteinExistence type="predicted"/>
<keyword evidence="2" id="KW-1185">Reference proteome</keyword>